<dbReference type="Proteomes" id="UP000215914">
    <property type="component" value="Unassembled WGS sequence"/>
</dbReference>
<dbReference type="AlphaFoldDB" id="A0A9K3I262"/>
<organism evidence="1 2">
    <name type="scientific">Helianthus annuus</name>
    <name type="common">Common sunflower</name>
    <dbReference type="NCBI Taxonomy" id="4232"/>
    <lineage>
        <taxon>Eukaryota</taxon>
        <taxon>Viridiplantae</taxon>
        <taxon>Streptophyta</taxon>
        <taxon>Embryophyta</taxon>
        <taxon>Tracheophyta</taxon>
        <taxon>Spermatophyta</taxon>
        <taxon>Magnoliopsida</taxon>
        <taxon>eudicotyledons</taxon>
        <taxon>Gunneridae</taxon>
        <taxon>Pentapetalae</taxon>
        <taxon>asterids</taxon>
        <taxon>campanulids</taxon>
        <taxon>Asterales</taxon>
        <taxon>Asteraceae</taxon>
        <taxon>Asteroideae</taxon>
        <taxon>Heliantheae alliance</taxon>
        <taxon>Heliantheae</taxon>
        <taxon>Helianthus</taxon>
    </lineage>
</organism>
<reference evidence="1" key="1">
    <citation type="journal article" date="2017" name="Nature">
        <title>The sunflower genome provides insights into oil metabolism, flowering and Asterid evolution.</title>
        <authorList>
            <person name="Badouin H."/>
            <person name="Gouzy J."/>
            <person name="Grassa C.J."/>
            <person name="Murat F."/>
            <person name="Staton S.E."/>
            <person name="Cottret L."/>
            <person name="Lelandais-Briere C."/>
            <person name="Owens G.L."/>
            <person name="Carrere S."/>
            <person name="Mayjonade B."/>
            <person name="Legrand L."/>
            <person name="Gill N."/>
            <person name="Kane N.C."/>
            <person name="Bowers J.E."/>
            <person name="Hubner S."/>
            <person name="Bellec A."/>
            <person name="Berard A."/>
            <person name="Berges H."/>
            <person name="Blanchet N."/>
            <person name="Boniface M.C."/>
            <person name="Brunel D."/>
            <person name="Catrice O."/>
            <person name="Chaidir N."/>
            <person name="Claudel C."/>
            <person name="Donnadieu C."/>
            <person name="Faraut T."/>
            <person name="Fievet G."/>
            <person name="Helmstetter N."/>
            <person name="King M."/>
            <person name="Knapp S.J."/>
            <person name="Lai Z."/>
            <person name="Le Paslier M.C."/>
            <person name="Lippi Y."/>
            <person name="Lorenzon L."/>
            <person name="Mandel J.R."/>
            <person name="Marage G."/>
            <person name="Marchand G."/>
            <person name="Marquand E."/>
            <person name="Bret-Mestries E."/>
            <person name="Morien E."/>
            <person name="Nambeesan S."/>
            <person name="Nguyen T."/>
            <person name="Pegot-Espagnet P."/>
            <person name="Pouilly N."/>
            <person name="Raftis F."/>
            <person name="Sallet E."/>
            <person name="Schiex T."/>
            <person name="Thomas J."/>
            <person name="Vandecasteele C."/>
            <person name="Vares D."/>
            <person name="Vear F."/>
            <person name="Vautrin S."/>
            <person name="Crespi M."/>
            <person name="Mangin B."/>
            <person name="Burke J.M."/>
            <person name="Salse J."/>
            <person name="Munos S."/>
            <person name="Vincourt P."/>
            <person name="Rieseberg L.H."/>
            <person name="Langlade N.B."/>
        </authorList>
    </citation>
    <scope>NUCLEOTIDE SEQUENCE</scope>
    <source>
        <tissue evidence="1">Leaves</tissue>
    </source>
</reference>
<dbReference type="EMBL" id="MNCJ02000324">
    <property type="protein sequence ID" value="KAF5788682.1"/>
    <property type="molecule type" value="Genomic_DNA"/>
</dbReference>
<name>A0A9K3I262_HELAN</name>
<evidence type="ECO:0000313" key="1">
    <source>
        <dbReference type="EMBL" id="KAF5788682.1"/>
    </source>
</evidence>
<comment type="caution">
    <text evidence="1">The sequence shown here is derived from an EMBL/GenBank/DDBJ whole genome shotgun (WGS) entry which is preliminary data.</text>
</comment>
<accession>A0A9K3I262</accession>
<keyword evidence="2" id="KW-1185">Reference proteome</keyword>
<gene>
    <name evidence="1" type="ORF">HanXRQr2_Chr09g0361961</name>
</gene>
<sequence>MEEPFRLLIQKGKELAVYLSDLINRAPRRTNNKIKNFKAFRSASSNKPL</sequence>
<evidence type="ECO:0000313" key="2">
    <source>
        <dbReference type="Proteomes" id="UP000215914"/>
    </source>
</evidence>
<reference evidence="1" key="2">
    <citation type="submission" date="2020-06" db="EMBL/GenBank/DDBJ databases">
        <title>Helianthus annuus Genome sequencing and assembly Release 2.</title>
        <authorList>
            <person name="Gouzy J."/>
            <person name="Langlade N."/>
            <person name="Munos S."/>
        </authorList>
    </citation>
    <scope>NUCLEOTIDE SEQUENCE</scope>
    <source>
        <tissue evidence="1">Leaves</tissue>
    </source>
</reference>
<protein>
    <submittedName>
        <fullName evidence="1">Uncharacterized protein</fullName>
    </submittedName>
</protein>
<dbReference type="Gramene" id="mRNA:HanXRQr2_Chr09g0361961">
    <property type="protein sequence ID" value="mRNA:HanXRQr2_Chr09g0361961"/>
    <property type="gene ID" value="HanXRQr2_Chr09g0361961"/>
</dbReference>
<proteinExistence type="predicted"/>